<evidence type="ECO:0000313" key="2">
    <source>
        <dbReference type="Proteomes" id="UP000326837"/>
    </source>
</evidence>
<proteinExistence type="predicted"/>
<dbReference type="Proteomes" id="UP000326837">
    <property type="component" value="Chromosome"/>
</dbReference>
<organism evidence="1 2">
    <name type="scientific">Lacipirellula parvula</name>
    <dbReference type="NCBI Taxonomy" id="2650471"/>
    <lineage>
        <taxon>Bacteria</taxon>
        <taxon>Pseudomonadati</taxon>
        <taxon>Planctomycetota</taxon>
        <taxon>Planctomycetia</taxon>
        <taxon>Pirellulales</taxon>
        <taxon>Lacipirellulaceae</taxon>
        <taxon>Lacipirellula</taxon>
    </lineage>
</organism>
<evidence type="ECO:0000313" key="1">
    <source>
        <dbReference type="EMBL" id="BBO30738.1"/>
    </source>
</evidence>
<dbReference type="AlphaFoldDB" id="A0A5K7X268"/>
<dbReference type="KEGG" id="lpav:PLANPX_0350"/>
<name>A0A5K7X268_9BACT</name>
<sequence length="47" mass="5627">MCWQFYATVLFARRAQFALPNPWAFTATSMWSRSRRRAKNESIRAML</sequence>
<protein>
    <submittedName>
        <fullName evidence="1">Uncharacterized protein</fullName>
    </submittedName>
</protein>
<reference evidence="2" key="1">
    <citation type="submission" date="2019-10" db="EMBL/GenBank/DDBJ databases">
        <title>Lacipirellula parvula gen. nov., sp. nov., representing a lineage of planctomycetes widespread in freshwater anoxic habitats, and description of the family Lacipirellulaceae.</title>
        <authorList>
            <person name="Dedysh S.N."/>
            <person name="Kulichevskaya I.S."/>
            <person name="Beletsky A.V."/>
            <person name="Rakitin A.L."/>
            <person name="Mardanov A.V."/>
            <person name="Ivanova A.A."/>
            <person name="Saltykova V.X."/>
            <person name="Rijpstra W.I.C."/>
            <person name="Sinninghe Damste J.S."/>
            <person name="Ravin N.V."/>
        </authorList>
    </citation>
    <scope>NUCLEOTIDE SEQUENCE [LARGE SCALE GENOMIC DNA]</scope>
    <source>
        <strain evidence="2">PX69</strain>
    </source>
</reference>
<keyword evidence="2" id="KW-1185">Reference proteome</keyword>
<accession>A0A5K7X268</accession>
<gene>
    <name evidence="1" type="ORF">PLANPX_0350</name>
</gene>
<dbReference type="EMBL" id="AP021861">
    <property type="protein sequence ID" value="BBO30738.1"/>
    <property type="molecule type" value="Genomic_DNA"/>
</dbReference>